<dbReference type="Proteomes" id="UP001064106">
    <property type="component" value="Unassembled WGS sequence"/>
</dbReference>
<gene>
    <name evidence="2" type="ORF">MA04_02792</name>
</gene>
<keyword evidence="3" id="KW-1185">Reference proteome</keyword>
<protein>
    <submittedName>
        <fullName evidence="2">Group 1 glycosyl transferase</fullName>
    </submittedName>
</protein>
<accession>A0ABT2R1A5</accession>
<keyword evidence="2" id="KW-0808">Transferase</keyword>
<sequence>MKEDQFVVGTVKKLEFVYGMDVLIKAFSLAKSQRPHMNLELRIAGGGSQLAELKRLCNELGLKKDDVKFLGRLEQEQVPAALNDLDVYVAVSRSESFGVAVLEASACEVPVIVSNVGGLPEVVADGLTGYIVESENADALSRKLIKMMDSKQDARFCMGKAGRAFVKDNYEIGHTTSIMIQAYKECIRIYDCN</sequence>
<name>A0ABT2R1A5_9GAMM</name>
<comment type="caution">
    <text evidence="2">The sequence shown here is derived from an EMBL/GenBank/DDBJ whole genome shotgun (WGS) entry which is preliminary data.</text>
</comment>
<dbReference type="GO" id="GO:0016740">
    <property type="term" value="F:transferase activity"/>
    <property type="evidence" value="ECO:0007669"/>
    <property type="project" value="UniProtKB-KW"/>
</dbReference>
<proteinExistence type="predicted"/>
<organism evidence="2 3">
    <name type="scientific">Alloalcanivorax balearicus MACL04</name>
    <dbReference type="NCBI Taxonomy" id="1177182"/>
    <lineage>
        <taxon>Bacteria</taxon>
        <taxon>Pseudomonadati</taxon>
        <taxon>Pseudomonadota</taxon>
        <taxon>Gammaproteobacteria</taxon>
        <taxon>Oceanospirillales</taxon>
        <taxon>Alcanivoracaceae</taxon>
        <taxon>Alloalcanivorax</taxon>
    </lineage>
</organism>
<dbReference type="PANTHER" id="PTHR12526">
    <property type="entry name" value="GLYCOSYLTRANSFERASE"/>
    <property type="match status" value="1"/>
</dbReference>
<evidence type="ECO:0000313" key="2">
    <source>
        <dbReference type="EMBL" id="MCU5783492.1"/>
    </source>
</evidence>
<dbReference type="InterPro" id="IPR001296">
    <property type="entry name" value="Glyco_trans_1"/>
</dbReference>
<evidence type="ECO:0000313" key="3">
    <source>
        <dbReference type="Proteomes" id="UP001064106"/>
    </source>
</evidence>
<evidence type="ECO:0000259" key="1">
    <source>
        <dbReference type="Pfam" id="PF00534"/>
    </source>
</evidence>
<dbReference type="EMBL" id="ARXS01000016">
    <property type="protein sequence ID" value="MCU5783492.1"/>
    <property type="molecule type" value="Genomic_DNA"/>
</dbReference>
<dbReference type="Gene3D" id="3.40.50.2000">
    <property type="entry name" value="Glycogen Phosphorylase B"/>
    <property type="match status" value="2"/>
</dbReference>
<reference evidence="2" key="1">
    <citation type="submission" date="2012-09" db="EMBL/GenBank/DDBJ databases">
        <title>Genome Sequence of alkane-degrading Bacterium Alcanivorax balearicus MACL04.</title>
        <authorList>
            <person name="Lai Q."/>
            <person name="Shao Z."/>
        </authorList>
    </citation>
    <scope>NUCLEOTIDE SEQUENCE</scope>
    <source>
        <strain evidence="2">MACL04</strain>
    </source>
</reference>
<dbReference type="SUPFAM" id="SSF53756">
    <property type="entry name" value="UDP-Glycosyltransferase/glycogen phosphorylase"/>
    <property type="match status" value="1"/>
</dbReference>
<dbReference type="Pfam" id="PF00534">
    <property type="entry name" value="Glycos_transf_1"/>
    <property type="match status" value="1"/>
</dbReference>
<feature type="domain" description="Glycosyl transferase family 1" evidence="1">
    <location>
        <begin position="2"/>
        <end position="163"/>
    </location>
</feature>